<accession>A0A2Z2L9B6</accession>
<organism evidence="1 2">
    <name type="scientific">Anaplasma ovis str. Haibei</name>
    <dbReference type="NCBI Taxonomy" id="1248439"/>
    <lineage>
        <taxon>Bacteria</taxon>
        <taxon>Pseudomonadati</taxon>
        <taxon>Pseudomonadota</taxon>
        <taxon>Alphaproteobacteria</taxon>
        <taxon>Rickettsiales</taxon>
        <taxon>Anaplasmataceae</taxon>
        <taxon>Anaplasma</taxon>
    </lineage>
</organism>
<dbReference type="Proteomes" id="UP000259762">
    <property type="component" value="Chromosome"/>
</dbReference>
<dbReference type="AlphaFoldDB" id="A0A2Z2L9B6"/>
<dbReference type="KEGG" id="aoh:AOV_01980"/>
<evidence type="ECO:0000313" key="1">
    <source>
        <dbReference type="EMBL" id="ASI48189.1"/>
    </source>
</evidence>
<dbReference type="OrthoDB" id="7165717at2"/>
<reference evidence="2" key="1">
    <citation type="submission" date="2018-06" db="EMBL/GenBank/DDBJ databases">
        <title>The Anaplasma ovis genome reveals a high proportion of pseudogenes.</title>
        <authorList>
            <person name="Liu Z."/>
            <person name="Peasley A.M."/>
            <person name="Yang J."/>
            <person name="Li Y."/>
            <person name="Guan G."/>
            <person name="Luo J."/>
            <person name="Yin H."/>
            <person name="Brayton K.A."/>
        </authorList>
    </citation>
    <scope>NUCLEOTIDE SEQUENCE [LARGE SCALE GENOMIC DNA]</scope>
    <source>
        <strain evidence="2">Haibei</strain>
    </source>
</reference>
<evidence type="ECO:0000313" key="2">
    <source>
        <dbReference type="Proteomes" id="UP000259762"/>
    </source>
</evidence>
<sequence>MPEISEDPGAIIESTLNHLSATREYAEAFRGDIVSAFKSSAIPEVQFRYMKERVEKFLNQIDLYESIFVSIRDAYSAAVK</sequence>
<gene>
    <name evidence="1" type="ORF">AOV_01980</name>
</gene>
<protein>
    <submittedName>
        <fullName evidence="1">Uncharacterized protein</fullName>
    </submittedName>
</protein>
<reference evidence="1 2" key="2">
    <citation type="journal article" date="2019" name="BMC Genomics">
        <title>The Anaplasma ovis genome reveals a high proportion of pseudogenes.</title>
        <authorList>
            <person name="Liu Z."/>
            <person name="Peasley A.M."/>
            <person name="Yang J."/>
            <person name="Li Y."/>
            <person name="Guan G."/>
            <person name="Luo J."/>
            <person name="Yin H."/>
            <person name="Brayton K.A."/>
        </authorList>
    </citation>
    <scope>NUCLEOTIDE SEQUENCE [LARGE SCALE GENOMIC DNA]</scope>
    <source>
        <strain evidence="1 2">Haibei</strain>
    </source>
</reference>
<name>A0A2Z2L9B6_9RICK</name>
<dbReference type="EMBL" id="CP015994">
    <property type="protein sequence ID" value="ASI48189.1"/>
    <property type="molecule type" value="Genomic_DNA"/>
</dbReference>
<keyword evidence="2" id="KW-1185">Reference proteome</keyword>
<proteinExistence type="predicted"/>